<name>A0ABY4X982_9SPHN</name>
<dbReference type="InterPro" id="IPR008619">
    <property type="entry name" value="Filamentous_hemagglutn_rpt"/>
</dbReference>
<evidence type="ECO:0000313" key="4">
    <source>
        <dbReference type="EMBL" id="USI73480.1"/>
    </source>
</evidence>
<dbReference type="InterPro" id="IPR006311">
    <property type="entry name" value="TAT_signal"/>
</dbReference>
<evidence type="ECO:0000256" key="1">
    <source>
        <dbReference type="SAM" id="MobiDB-lite"/>
    </source>
</evidence>
<gene>
    <name evidence="4" type="ORF">LHA26_03080</name>
</gene>
<dbReference type="NCBIfam" id="TIGR01901">
    <property type="entry name" value="adhes_NPXG"/>
    <property type="match status" value="1"/>
</dbReference>
<protein>
    <submittedName>
        <fullName evidence="4">Hemagglutinin repeat-containing protein</fullName>
    </submittedName>
</protein>
<dbReference type="InterPro" id="IPR012334">
    <property type="entry name" value="Pectin_lyas_fold"/>
</dbReference>
<keyword evidence="2" id="KW-0732">Signal</keyword>
<feature type="domain" description="Filamentous haemagglutinin FhaB/tRNA nuclease CdiA-like TPS" evidence="3">
    <location>
        <begin position="59"/>
        <end position="180"/>
    </location>
</feature>
<feature type="compositionally biased region" description="Gly residues" evidence="1">
    <location>
        <begin position="721"/>
        <end position="738"/>
    </location>
</feature>
<evidence type="ECO:0000259" key="3">
    <source>
        <dbReference type="SMART" id="SM00912"/>
    </source>
</evidence>
<proteinExistence type="predicted"/>
<dbReference type="SMART" id="SM00912">
    <property type="entry name" value="Haemagg_act"/>
    <property type="match status" value="1"/>
</dbReference>
<dbReference type="Proteomes" id="UP001056937">
    <property type="component" value="Chromosome 1"/>
</dbReference>
<feature type="chain" id="PRO_5045150041" evidence="2">
    <location>
        <begin position="36"/>
        <end position="4538"/>
    </location>
</feature>
<keyword evidence="5" id="KW-1185">Reference proteome</keyword>
<dbReference type="Pfam" id="PF13332">
    <property type="entry name" value="Fil_haemagg_2"/>
    <property type="match status" value="1"/>
</dbReference>
<feature type="signal peptide" evidence="2">
    <location>
        <begin position="1"/>
        <end position="35"/>
    </location>
</feature>
<reference evidence="4" key="1">
    <citation type="journal article" date="2022" name="Toxins">
        <title>Genomic Analysis of Sphingopyxis sp. USTB-05 for Biodegrading Cyanobacterial Hepatotoxins.</title>
        <authorList>
            <person name="Liu C."/>
            <person name="Xu Q."/>
            <person name="Zhao Z."/>
            <person name="Zhang H."/>
            <person name="Liu X."/>
            <person name="Yin C."/>
            <person name="Liu Y."/>
            <person name="Yan H."/>
        </authorList>
    </citation>
    <scope>NUCLEOTIDE SEQUENCE</scope>
    <source>
        <strain evidence="4">NBD5</strain>
    </source>
</reference>
<evidence type="ECO:0000256" key="2">
    <source>
        <dbReference type="SAM" id="SignalP"/>
    </source>
</evidence>
<feature type="region of interest" description="Disordered" evidence="1">
    <location>
        <begin position="719"/>
        <end position="738"/>
    </location>
</feature>
<dbReference type="Gene3D" id="2.160.20.10">
    <property type="entry name" value="Single-stranded right-handed beta-helix, Pectin lyase-like"/>
    <property type="match status" value="1"/>
</dbReference>
<dbReference type="PROSITE" id="PS51318">
    <property type="entry name" value="TAT"/>
    <property type="match status" value="1"/>
</dbReference>
<dbReference type="SUPFAM" id="SSF51126">
    <property type="entry name" value="Pectin lyase-like"/>
    <property type="match status" value="1"/>
</dbReference>
<dbReference type="CDD" id="cd20732">
    <property type="entry name" value="PoNe_FilH_DUF637_VENN-like"/>
    <property type="match status" value="1"/>
</dbReference>
<dbReference type="Pfam" id="PF05860">
    <property type="entry name" value="TPS"/>
    <property type="match status" value="1"/>
</dbReference>
<dbReference type="InterPro" id="IPR008638">
    <property type="entry name" value="FhaB/CdiA-like_TPS"/>
</dbReference>
<dbReference type="RefSeq" id="WP_252167290.1">
    <property type="nucleotide sequence ID" value="NZ_CP084930.1"/>
</dbReference>
<sequence>MERAVPPASCRTRRRALRALMLAALATSALSPARAQTGAPIATPPLQPADRRTGLDVTPAGTPIVNIATPDASGTSHNVFTRLSVGKEGLIFDNSPTTGRSVIGGFLIANPNLGGGRAASLILNEVTGGVRTTLAGPLEIFGPRAALVVANPSGITCDGCGFLNTGRVSLAAATLRFAADGGFDGFRIAEGGDVAVEGRGLLAGNVDYFDIIAAATRLNASLYTKDLLIAGGSGSVDYASRTASAAGAAARPGVAIDSSILGGMYANRIRLVGTGAGLGINLRGTVAALEGPLTITSDGALALAGTFAAGDATLTAAQGAVTLTDRLYAGGGLAITGQTIRQSGGLAGAGGDVALRAGGDIALEGGDGVFAGIDGTGARTFGGAVSIVAGGAVEAGGATLAAGGALAIDARALRQGAAGRFGGTNVTLRTQADQALAGTSHASQDMELTGDAISLTGTLAAHGRLTLSGRQLVIAGTATGLGAATARAEEALSVAASGALQSNGMVMAAAPSLTVGGSLIGGSLRLRAEQDLRATGLLQSEGAFDLQAGAASLAGTVYAGGAARLDVGSLQSDAVLSTQDDLTVTASGDVRFGAGSTGYAKGRLTLSAATLTALGAIQSDTGLRLTSRQALTLAGRTQTRGTIDLGAGGEALLRGTLMSGGALSLTAPRVSIPGRILANDIVAMTANADNFSLAGTIQAARDVTLTAVDRLRIGASAEGATGDGGAAGSSGAGGAGGGGGDANGGNAAPGSGDGGGGAPSADGAAAPLVLNLPALTGGAAPGSLAARGAVTLSAADIEIAGTVAAKGDLTALATHVLTVRGSAWSDAALAVRGGGVDVAGLASLASAGSLAISVANDLANLGTIASNGGALALRADGMVRNGGTLSAKADLHVEAGTDFASTGTLSGEGVTVAARDLAQSGTIIGTKGLSLDGRSITLGVTSSLQSGGAVALTSSGATGIAGTLRTTDRLAADAGAALTIAAGSDIQSAGAVAFTAAGDLAMTAGSRITALGDVRLTADSLALGGTIAGNAGLALTATRDFGLSGSVTALGDITAKAGATALSGSLASARRLTLDGGATTLAATSTLQAGHRLALSATTLSGGGRIQAATHVTIASVGDLALGGRLAAGTADDQGRMVKAGDLTITAGGTLDLAAAADVAGTSRLAGKSVLLGGTLAGLGDLSLETETLVTTGTAHVDGAITASVSADATLGGALTGLAGLSISSGGAFVQNAALASNAGLILSAGGTLRHGGRSTALGDAQLTGAALSLAGSIRANGDLSLTSRAGDIALAEGAQASARATTLHAAGDARLAGSLAGAASLTVRAGHALDIAASGVVQAGISTADGGVTRVGSLLLAAGARLANAGTLGATGGLTATAQALSSTGTVSAGGAIDLTGATATIGGSVAGLDTVTIRSTAGATAVIGSVEARDVAVSAAGGDLTLAPGARLTAFGTGADGTLALTSGGAMDLRGRLSANNDLTLEAATSLSVAADSGGPAIGTLGRATLRAGAGLTNAGTIAAGKDLLIAAAALDSAHLAAGGGIVADIGGAITLRGTSSAQAASGILVSARGGDVVLAEGARVETPGALRLSAAGALTNAGVIAAGSTSGSGPEGGISLSSGAALRSTGAIVSNNGSVALRGASITLGGAIGQSGGVYAAGALGLDAGDITLLSGAQAIGHSGLRAAGARLTLGEASLLQSNRTARIALSGGYVSSGDLVALGDLALELSGGTIANQAGAGIFAGGAGATAGGGSVTLSADGIANAGTIVATASAGGAGGDATLRAGAIAQAGLLHADHALNLNAASVTLSGTAEAGTAIAWSIPSLTLEKGGALRSAGGITLSGTDFANAGTVAAAGDLAITASGDLTSHGLLTTPGALQLASGSVLTLGAGSQTIAGSAQATPAIGGGNVTLRGAGVHSLGTLSATGSLGITADTVRIGDATLVNGDVTLAGERGGAPTLTVDAGASLGTYLGDARLGALSTLTLAGSLTATNGSVRVSAGATRIGAAARLAAGRDVAIGTTGGGALTLDGQILAGNDLTLSGGTLAVGAGGTAQAGDDLTVESVDAATGSGAVGINGTDYDVSGTPITARLSGKISAGHDLRLSMAGAVLADGPAQIIAGNDMTLAAGHLLLGARYRREDGGRAASLGVIAGHDLLLRSSTLLPGGLVLDGSVQAGNNLTVEASGAVVSTAAAQLVAGHALAVSGSALSLSGFNSGQTLVAFTATGTAGDVTLAGATASNGRVVISAETATVRATGSISVRGGAGNTAGIGRDIGRAANLDIETNGGFTNQGSLWSDGAAFLKAAHGDIVNAASGANGGITARTIVAQADAGTFVYSAGAFKGDTVGLFLGGDFTNSGSFAPSGDYWISAANIRNAGLMATSGDLTLQAAGSLYNVGTIYAGRRLNLSAGGALTNDYVGDDQGNGSHGLILAQGDIAITAHDVANQSATIQSLGGGIQIGLTGGDFLNSVKRLNTSASSGGMGRLFIERATGQRLSEEEIRGNPNIRLVRLIEEGLTLAIDAEPFLNDLNDFLCIRSDSTASNIASCLTRTDLPGRTRSVRIYEMQKGEIASTVTGPSKISAARSIMINAGAGGVTNSNSSILAGDDVRVTTAGSVTNVSDLLVSGGVNTPITAAPTLIRAGGTITINAGSFKNIAKNLIGADRYTANQLVEHAGGAGPSASAPATFSAGNGASATPGAAERVALSGTSVGGTGAVGAAAGGGLSARGKGDAASGALTINAALGVGVASARERGGAGIGGAVDVGAAAGARIGGASGDPVWEAERIGEIGRAADGAAAPAWAATDLQGASAPGGAGGSGGPGASALLPALVAGLNDTGAPIIANAAFGTFVGGFLASFNLTGNAPSLFTYSANPGSRVLFTSNAALSSEAALYDSKWFFDRVAPDRATTYARLGDGFFEALLVSRAVQAQSGRAQLADYGSALDQYQGLLKNAEKARTGLGLRLGVALTPEQVAALTEPLLWYVQSKVGGRDLLVPVVYLAASQAKAIAGGALVAGTDVAITARDGIENSGTLDAKAILALASQGGDIANTSGGTIEGGAVLAQAGGDIRLAGGSTIRADAGLALDAGRDLVTDTIRSTSTSLTSDYRDERHWWNRRTVSEQVTGATLAAGGDLTIRAGGDIGLRAATLSAGGAARLAATGTISLGGVTSTTTTSYAERTGKYTKATSTETATRFLGTTVTAAGPVSLAAGADLSITGGSVRSAGAGAGDGIALYGGQGIAIVSAEESATLDRFARTGKKSRATTHATSTTHQRAELDAAAGLRIASPGAVRVEGAVVSAQGALALDAASLTLAGVVDTVDARVDTVSKKSGLFSSTTRRTSSITHDETALASTLSGDTTRVTTSGAVTITGANLVASNGLALVADGPVTIAARATTDRLDSRSSVKKSGFSLGGDGLFLGVAKTSTTRQVAETVHTGSLLGTAAGDAAIVSGGRLSITGSRVAAGGDVRLQGATVEIANALNASDTSQTTQSSSVGLSIGVQSQLLQSLGNAVDMGRIATSTGNDRVVAVAGLAGGMAAVNAVNAGKDLARTLTSGSGSLGVSVGVTFGISTSRATSTAHDETVVGSQVRGRDVAIIAQGTGAGGTIAVRGTTVEAARDLTLAANGAITLVAATEANRQSGDARSSGFTLGLTAQLGLDKGKPAAMAPTISVGVSSSNSHYAGTRITNQESVLRAGGTATLTTPGALGLDGALVSGDRLVVEAGSLAIASRQDSSRYASHARSASLGASVALGTGQVSLSGNVSSGRQQGDFASVAEQAGLYAGDGGFAIRVRGDTSLTGAVIASTADAAKNSLVTGTLHAADIQNRESWDAQQIALGGGIGGIGADRGGRATPQGATRLPGVRLGRLGTLTAAPPMAFGAGRAQSGTTQSAIAPATITISTSDPASTARVETLRRDTAGANAGALRQQFDEAKREEVANGFQAAQTLVVETSAFLSTQASAAESKKKMADKLAAESALARINGDTTQAEWLSAKAKNLYADAEKWLPGGTYRQIAGALAAAGTGNVTGSIGGFAQSAVVNFFQQKGASYIGDLVRQGVVREGSPEQAALHALVACAGAAASGANCGSAAMGSAAATVLTSLFPPAKPGEKTAEVEAKANLVNALVTGTAAAIGDDSASSSTATQANLDNNWLSSAQYQAYRKELAACGGIMSACSWRVVAKYSLISGKQNFLTKAGFDVGLAKGVVGDLTGLFQLLKDPGTALSALGSLLRDPELVKQIGREKLDRLVADYRAMSDDLARGGDHAAYDLGERLAGLAYDISSALVNVGASAKLAKIGVAGVKVVAEDAAAVARGATALKDAQTIRSLLKAGASAKDILAKLSPLTQPFRQHVAESLAAMLGADGITITSGGTGARLIQGGVEILYDSMPKDLQALARFVKSGADKTGAATEALFTKLFSATKYVELDAKYGSNKGIDHLLQGPDGKVLLVIDAKQINASGSVSLSKLKNGDLQLSAEWIDKVLEKLADSPAAKAIEQAQKDRQLVTVVGGVDRSTGNVVLAKVNVPSRLERGL</sequence>
<dbReference type="InterPro" id="IPR011050">
    <property type="entry name" value="Pectin_lyase_fold/virulence"/>
</dbReference>
<organism evidence="4 5">
    <name type="scientific">Sphingomonas morindae</name>
    <dbReference type="NCBI Taxonomy" id="1541170"/>
    <lineage>
        <taxon>Bacteria</taxon>
        <taxon>Pseudomonadati</taxon>
        <taxon>Pseudomonadota</taxon>
        <taxon>Alphaproteobacteria</taxon>
        <taxon>Sphingomonadales</taxon>
        <taxon>Sphingomonadaceae</taxon>
        <taxon>Sphingomonas</taxon>
    </lineage>
</organism>
<dbReference type="InterPro" id="IPR025157">
    <property type="entry name" value="Hemagglutinin_rpt"/>
</dbReference>
<dbReference type="EMBL" id="CP084930">
    <property type="protein sequence ID" value="USI73480.1"/>
    <property type="molecule type" value="Genomic_DNA"/>
</dbReference>
<evidence type="ECO:0000313" key="5">
    <source>
        <dbReference type="Proteomes" id="UP001056937"/>
    </source>
</evidence>
<dbReference type="Pfam" id="PF05594">
    <property type="entry name" value="Fil_haemagg"/>
    <property type="match status" value="17"/>
</dbReference>
<accession>A0ABY4X982</accession>